<keyword evidence="7" id="KW-0804">Transcription</keyword>
<keyword evidence="3" id="KW-0879">Wnt signaling pathway</keyword>
<dbReference type="InterPro" id="IPR009071">
    <property type="entry name" value="HMG_box_dom"/>
</dbReference>
<comment type="similarity">
    <text evidence="2">Belongs to the TCF/LEF family.</text>
</comment>
<evidence type="ECO:0000313" key="12">
    <source>
        <dbReference type="EMBL" id="KAJ4441663.1"/>
    </source>
</evidence>
<dbReference type="SUPFAM" id="SSF47095">
    <property type="entry name" value="HMG-box"/>
    <property type="match status" value="2"/>
</dbReference>
<feature type="region of interest" description="Disordered" evidence="10">
    <location>
        <begin position="476"/>
        <end position="502"/>
    </location>
</feature>
<dbReference type="Pfam" id="PF00505">
    <property type="entry name" value="HMG_box"/>
    <property type="match status" value="2"/>
</dbReference>
<evidence type="ECO:0000313" key="13">
    <source>
        <dbReference type="Proteomes" id="UP001148838"/>
    </source>
</evidence>
<dbReference type="EMBL" id="JAJSOF020000015">
    <property type="protein sequence ID" value="KAJ4441663.1"/>
    <property type="molecule type" value="Genomic_DNA"/>
</dbReference>
<evidence type="ECO:0000256" key="1">
    <source>
        <dbReference type="ARBA" id="ARBA00004123"/>
    </source>
</evidence>
<evidence type="ECO:0000256" key="8">
    <source>
        <dbReference type="ARBA" id="ARBA00023242"/>
    </source>
</evidence>
<organism evidence="12 13">
    <name type="scientific">Periplaneta americana</name>
    <name type="common">American cockroach</name>
    <name type="synonym">Blatta americana</name>
    <dbReference type="NCBI Taxonomy" id="6978"/>
    <lineage>
        <taxon>Eukaryota</taxon>
        <taxon>Metazoa</taxon>
        <taxon>Ecdysozoa</taxon>
        <taxon>Arthropoda</taxon>
        <taxon>Hexapoda</taxon>
        <taxon>Insecta</taxon>
        <taxon>Pterygota</taxon>
        <taxon>Neoptera</taxon>
        <taxon>Polyneoptera</taxon>
        <taxon>Dictyoptera</taxon>
        <taxon>Blattodea</taxon>
        <taxon>Blattoidea</taxon>
        <taxon>Blattidae</taxon>
        <taxon>Blattinae</taxon>
        <taxon>Periplaneta</taxon>
    </lineage>
</organism>
<dbReference type="CDD" id="cd21996">
    <property type="entry name" value="HMG-box_TCF7-like"/>
    <property type="match status" value="1"/>
</dbReference>
<evidence type="ECO:0000256" key="7">
    <source>
        <dbReference type="ARBA" id="ARBA00023163"/>
    </source>
</evidence>
<dbReference type="PROSITE" id="PS50118">
    <property type="entry name" value="HMG_BOX_2"/>
    <property type="match status" value="1"/>
</dbReference>
<dbReference type="SMART" id="SM00398">
    <property type="entry name" value="HMG"/>
    <property type="match status" value="2"/>
</dbReference>
<dbReference type="Proteomes" id="UP001148838">
    <property type="component" value="Unassembled WGS sequence"/>
</dbReference>
<gene>
    <name evidence="12" type="ORF">ANN_11521</name>
</gene>
<dbReference type="PANTHER" id="PTHR10373">
    <property type="entry name" value="TRANSCRIPTION FACTOR 7 FAMILY MEMBER"/>
    <property type="match status" value="1"/>
</dbReference>
<dbReference type="InterPro" id="IPR024940">
    <property type="entry name" value="TCF/LEF"/>
</dbReference>
<dbReference type="Gene3D" id="1.10.30.10">
    <property type="entry name" value="High mobility group box domain"/>
    <property type="match status" value="2"/>
</dbReference>
<keyword evidence="6" id="KW-0010">Activator</keyword>
<evidence type="ECO:0000259" key="11">
    <source>
        <dbReference type="PROSITE" id="PS50118"/>
    </source>
</evidence>
<proteinExistence type="inferred from homology"/>
<sequence>CVINNLILLYNEILIYFDYFTSLTLTMQFSGAISYQSEPDSWSEPLNLVKKKNKPVAVVAPSSVIEKNNPEKEISKSDSIETVIKNCHNVSKGNCVYDDVPELDSSNQCKNADFDRPGGMLEALLTRKDPTRFQRVNDTAINNYGKDEKTEEHDVNSDKVVGGDKMGCDFNKMTSGVDDPGGGIANPIGGVDPLRPDGLYSMIHSLAACEHKFLTALYMNSLVTAAAVAPAGAMPPPVLGFGFPPGHNYFLGYENPNLAEACRSNLVASNAPIMNNLLSFADTQHRLWQMVNWQQENNQQRLSNNVCSSSATDISNTAVSSTAESERGDDATPEQTVSDIIIPIPKMVTSLPPSDGKKSKPNAKRSTSMDQKNTTSSTTEGSKTQDSGQTSNNQDKKKPHIKKPLNAFMLYMKEMRAKVVAECTLKESAAINQILGRRWHSLTREEQAKYYEKARQERQLHMQLYPGWSARDNYGYGAKKKKRKKERSADPGGTLSSSARTAWHALGREEQAKYYELARRERQLHMQLYPDWSSRANSSRGKKRKRKQETNDGGNSMKKCRARYGLDQQSQWCKPCR</sequence>
<name>A0ABQ8T6S3_PERAM</name>
<evidence type="ECO:0000256" key="3">
    <source>
        <dbReference type="ARBA" id="ARBA00022687"/>
    </source>
</evidence>
<evidence type="ECO:0000256" key="10">
    <source>
        <dbReference type="SAM" id="MobiDB-lite"/>
    </source>
</evidence>
<evidence type="ECO:0000256" key="6">
    <source>
        <dbReference type="ARBA" id="ARBA00023159"/>
    </source>
</evidence>
<feature type="domain" description="HMG box" evidence="11">
    <location>
        <begin position="401"/>
        <end position="469"/>
    </location>
</feature>
<protein>
    <recommendedName>
        <fullName evidence="11">HMG box domain-containing protein</fullName>
    </recommendedName>
</protein>
<keyword evidence="13" id="KW-1185">Reference proteome</keyword>
<comment type="subcellular location">
    <subcellularLocation>
        <location evidence="1">Nucleus</location>
    </subcellularLocation>
</comment>
<evidence type="ECO:0000256" key="9">
    <source>
        <dbReference type="PROSITE-ProRule" id="PRU00267"/>
    </source>
</evidence>
<keyword evidence="8 9" id="KW-0539">Nucleus</keyword>
<evidence type="ECO:0000256" key="5">
    <source>
        <dbReference type="ARBA" id="ARBA00023125"/>
    </source>
</evidence>
<accession>A0ABQ8T6S3</accession>
<feature type="region of interest" description="Disordered" evidence="10">
    <location>
        <begin position="528"/>
        <end position="577"/>
    </location>
</feature>
<keyword evidence="5 9" id="KW-0238">DNA-binding</keyword>
<feature type="compositionally biased region" description="Polar residues" evidence="10">
    <location>
        <begin position="567"/>
        <end position="577"/>
    </location>
</feature>
<feature type="region of interest" description="Disordered" evidence="10">
    <location>
        <begin position="302"/>
        <end position="401"/>
    </location>
</feature>
<keyword evidence="4" id="KW-0805">Transcription regulation</keyword>
<feature type="compositionally biased region" description="Polar residues" evidence="10">
    <location>
        <begin position="364"/>
        <end position="393"/>
    </location>
</feature>
<dbReference type="InterPro" id="IPR036910">
    <property type="entry name" value="HMG_box_dom_sf"/>
</dbReference>
<comment type="caution">
    <text evidence="12">The sequence shown here is derived from an EMBL/GenBank/DDBJ whole genome shotgun (WGS) entry which is preliminary data.</text>
</comment>
<reference evidence="12 13" key="1">
    <citation type="journal article" date="2022" name="Allergy">
        <title>Genome assembly and annotation of Periplaneta americana reveal a comprehensive cockroach allergen profile.</title>
        <authorList>
            <person name="Wang L."/>
            <person name="Xiong Q."/>
            <person name="Saelim N."/>
            <person name="Wang L."/>
            <person name="Nong W."/>
            <person name="Wan A.T."/>
            <person name="Shi M."/>
            <person name="Liu X."/>
            <person name="Cao Q."/>
            <person name="Hui J.H.L."/>
            <person name="Sookrung N."/>
            <person name="Leung T.F."/>
            <person name="Tungtrongchitr A."/>
            <person name="Tsui S.K.W."/>
        </authorList>
    </citation>
    <scope>NUCLEOTIDE SEQUENCE [LARGE SCALE GENOMIC DNA]</scope>
    <source>
        <strain evidence="12">PWHHKU_190912</strain>
    </source>
</reference>
<dbReference type="SMART" id="SM01366">
    <property type="entry name" value="c-clamp"/>
    <property type="match status" value="1"/>
</dbReference>
<feature type="DNA-binding region" description="HMG box" evidence="9">
    <location>
        <begin position="401"/>
        <end position="469"/>
    </location>
</feature>
<feature type="compositionally biased region" description="Polar residues" evidence="10">
    <location>
        <begin position="302"/>
        <end position="323"/>
    </location>
</feature>
<feature type="non-terminal residue" evidence="12">
    <location>
        <position position="1"/>
    </location>
</feature>
<evidence type="ECO:0000256" key="2">
    <source>
        <dbReference type="ARBA" id="ARBA00006569"/>
    </source>
</evidence>
<dbReference type="PANTHER" id="PTHR10373:SF38">
    <property type="entry name" value="PROTEIN PANGOLIN, ISOFORM J"/>
    <property type="match status" value="1"/>
</dbReference>
<evidence type="ECO:0000256" key="4">
    <source>
        <dbReference type="ARBA" id="ARBA00023015"/>
    </source>
</evidence>